<dbReference type="Gene3D" id="3.40.720.10">
    <property type="entry name" value="Alkaline Phosphatase, subunit A"/>
    <property type="match status" value="1"/>
</dbReference>
<dbReference type="Pfam" id="PF01663">
    <property type="entry name" value="Phosphodiest"/>
    <property type="match status" value="1"/>
</dbReference>
<feature type="active site" description="Phosphothreonine intermediate" evidence="4">
    <location>
        <position position="78"/>
    </location>
</feature>
<keyword evidence="2" id="KW-0479">Metal-binding</keyword>
<feature type="binding site" evidence="5">
    <location>
        <begin position="174"/>
        <end position="176"/>
    </location>
    <ligand>
        <name>substrate</name>
    </ligand>
</feature>
<dbReference type="PANTHER" id="PTHR10151">
    <property type="entry name" value="ECTONUCLEOTIDE PYROPHOSPHATASE/PHOSPHODIESTERASE"/>
    <property type="match status" value="1"/>
</dbReference>
<feature type="signal peptide" evidence="7">
    <location>
        <begin position="1"/>
        <end position="24"/>
    </location>
</feature>
<dbReference type="RefSeq" id="WP_055672310.1">
    <property type="nucleotide sequence ID" value="NZ_CXWD01000010.1"/>
</dbReference>
<evidence type="ECO:0000256" key="5">
    <source>
        <dbReference type="PIRSR" id="PIRSR031924-51"/>
    </source>
</evidence>
<evidence type="ECO:0000256" key="7">
    <source>
        <dbReference type="SAM" id="SignalP"/>
    </source>
</evidence>
<dbReference type="PANTHER" id="PTHR10151:SF120">
    <property type="entry name" value="BIS(5'-ADENOSYL)-TRIPHOSPHATASE"/>
    <property type="match status" value="1"/>
</dbReference>
<dbReference type="CDD" id="cd16016">
    <property type="entry name" value="AP-SPAP"/>
    <property type="match status" value="1"/>
</dbReference>
<keyword evidence="1 4" id="KW-0597">Phosphoprotein</keyword>
<feature type="compositionally biased region" description="Polar residues" evidence="6">
    <location>
        <begin position="125"/>
        <end position="144"/>
    </location>
</feature>
<dbReference type="PIRSF" id="PIRSF031924">
    <property type="entry name" value="Pi-irrepressible_AP"/>
    <property type="match status" value="1"/>
</dbReference>
<organism evidence="8 9">
    <name type="scientific">Roseibium alexandrii</name>
    <dbReference type="NCBI Taxonomy" id="388408"/>
    <lineage>
        <taxon>Bacteria</taxon>
        <taxon>Pseudomonadati</taxon>
        <taxon>Pseudomonadota</taxon>
        <taxon>Alphaproteobacteria</taxon>
        <taxon>Hyphomicrobiales</taxon>
        <taxon>Stappiaceae</taxon>
        <taxon>Roseibium</taxon>
    </lineage>
</organism>
<keyword evidence="8" id="KW-0378">Hydrolase</keyword>
<keyword evidence="9" id="KW-1185">Reference proteome</keyword>
<dbReference type="InterPro" id="IPR002591">
    <property type="entry name" value="Phosphodiest/P_Trfase"/>
</dbReference>
<feature type="binding site" evidence="5">
    <location>
        <position position="99"/>
    </location>
    <ligand>
        <name>substrate</name>
    </ligand>
</feature>
<dbReference type="SUPFAM" id="SSF53649">
    <property type="entry name" value="Alkaline phosphatase-like"/>
    <property type="match status" value="1"/>
</dbReference>
<dbReference type="GO" id="GO:0046872">
    <property type="term" value="F:metal ion binding"/>
    <property type="evidence" value="ECO:0007669"/>
    <property type="project" value="UniProtKB-KW"/>
</dbReference>
<protein>
    <submittedName>
        <fullName evidence="8">Alkaline phosphatase</fullName>
        <ecNumber evidence="8">3.1.3.1</ecNumber>
    </submittedName>
</protein>
<feature type="chain" id="PRO_5005809506" evidence="7">
    <location>
        <begin position="25"/>
        <end position="564"/>
    </location>
</feature>
<evidence type="ECO:0000256" key="4">
    <source>
        <dbReference type="PIRSR" id="PIRSR031924-50"/>
    </source>
</evidence>
<evidence type="ECO:0000256" key="6">
    <source>
        <dbReference type="SAM" id="MobiDB-lite"/>
    </source>
</evidence>
<reference evidence="9" key="1">
    <citation type="submission" date="2015-07" db="EMBL/GenBank/DDBJ databases">
        <authorList>
            <person name="Rodrigo-Torres Lidia"/>
            <person name="Arahal R.David."/>
        </authorList>
    </citation>
    <scope>NUCLEOTIDE SEQUENCE [LARGE SCALE GENOMIC DNA]</scope>
    <source>
        <strain evidence="9">CECT 5112</strain>
    </source>
</reference>
<dbReference type="OrthoDB" id="9771966at2"/>
<evidence type="ECO:0000313" key="9">
    <source>
        <dbReference type="Proteomes" id="UP000053235"/>
    </source>
</evidence>
<dbReference type="EC" id="3.1.3.1" evidence="8"/>
<name>A0A0M7A7V1_9HYPH</name>
<accession>A0A0M7A7V1</accession>
<feature type="region of interest" description="Disordered" evidence="6">
    <location>
        <begin position="124"/>
        <end position="144"/>
    </location>
</feature>
<dbReference type="EMBL" id="CXWD01000010">
    <property type="protein sequence ID" value="CTQ71235.1"/>
    <property type="molecule type" value="Genomic_DNA"/>
</dbReference>
<dbReference type="Proteomes" id="UP000053235">
    <property type="component" value="Unassembled WGS sequence"/>
</dbReference>
<keyword evidence="3 7" id="KW-0732">Signal</keyword>
<gene>
    <name evidence="8" type="primary">phoK_1</name>
    <name evidence="8" type="ORF">LAX5112_02750</name>
</gene>
<dbReference type="InterPro" id="IPR026263">
    <property type="entry name" value="Alkaline_phosphatase_prok"/>
</dbReference>
<evidence type="ECO:0000256" key="3">
    <source>
        <dbReference type="ARBA" id="ARBA00022729"/>
    </source>
</evidence>
<dbReference type="InterPro" id="IPR017850">
    <property type="entry name" value="Alkaline_phosphatase_core_sf"/>
</dbReference>
<dbReference type="STRING" id="388408.LAX5112_02750"/>
<evidence type="ECO:0000256" key="1">
    <source>
        <dbReference type="ARBA" id="ARBA00022553"/>
    </source>
</evidence>
<evidence type="ECO:0000256" key="2">
    <source>
        <dbReference type="ARBA" id="ARBA00022723"/>
    </source>
</evidence>
<evidence type="ECO:0000313" key="8">
    <source>
        <dbReference type="EMBL" id="CTQ71235.1"/>
    </source>
</evidence>
<dbReference type="GO" id="GO:0004035">
    <property type="term" value="F:alkaline phosphatase activity"/>
    <property type="evidence" value="ECO:0007669"/>
    <property type="project" value="UniProtKB-EC"/>
</dbReference>
<dbReference type="AlphaFoldDB" id="A0A0M7A7V1"/>
<sequence length="564" mass="61567">MKPRLLKFGMVAAITLLPLQSAWAEAPLKLVLQITVDQLRGDLIDRNIDHFGDGGFRYLLANGIYYTNAHHRHANTETIVGHTTLATGTDPAVHGMVANLWFDRKSGKPFYNVQDPDYPLLANSGVDQSSEIDPTQRAATSDGRSPVSILSSTLSDEISIANAGASKIFGVSVKDRGAISMAGHSGTAYWFSKSEGRFVTSSYYMDAYPGWVDNWNDSGHVLAYADQAWELKDGVETYRFGEMDDVEWETDFPGFGRSFPHPYDQSGVKYYTTLLTLSPAGDELTAGFAKELVDREQIGQDSIPDYLSVSFSSTDYVGHIFGPSSLEAEDNLRRLDQTISDLLQHVDARVGLENTLVVLSADHGAAEVPGYLNSLGIPASYFSFDDIDKQPAAKALTAEFGAAEELIESFSQPYVYLDETVLEAKGLEKSDVAGKLASELQKFQGIAFAISSEDLASAAVSKTSVSDAILANFHSERSGDIYVVFEPHWFVGDMDGLTVASHHGSPWEYDTHVPIVFSRPGMKSQRISDRVETVDLAPTVAAYLKIKAPSGSRGKVLRNVLEAQ</sequence>
<proteinExistence type="predicted"/>
<dbReference type="Gene3D" id="3.30.1360.150">
    <property type="match status" value="1"/>
</dbReference>